<protein>
    <submittedName>
        <fullName evidence="2">CelD/BcsL family acetyltransferase involved in cellulose biosynthesis</fullName>
    </submittedName>
</protein>
<evidence type="ECO:0000259" key="1">
    <source>
        <dbReference type="Pfam" id="PF13480"/>
    </source>
</evidence>
<dbReference type="InterPro" id="IPR038740">
    <property type="entry name" value="BioF2-like_GNAT_dom"/>
</dbReference>
<gene>
    <name evidence="2" type="ORF">J2R99_002662</name>
</gene>
<evidence type="ECO:0000313" key="2">
    <source>
        <dbReference type="EMBL" id="MDQ0326793.1"/>
    </source>
</evidence>
<dbReference type="SUPFAM" id="SSF55729">
    <property type="entry name" value="Acyl-CoA N-acyltransferases (Nat)"/>
    <property type="match status" value="1"/>
</dbReference>
<dbReference type="Pfam" id="PF13480">
    <property type="entry name" value="Acetyltransf_6"/>
    <property type="match status" value="1"/>
</dbReference>
<proteinExistence type="predicted"/>
<organism evidence="2 3">
    <name type="scientific">Rhodopseudomonas julia</name>
    <dbReference type="NCBI Taxonomy" id="200617"/>
    <lineage>
        <taxon>Bacteria</taxon>
        <taxon>Pseudomonadati</taxon>
        <taxon>Pseudomonadota</taxon>
        <taxon>Alphaproteobacteria</taxon>
        <taxon>Hyphomicrobiales</taxon>
        <taxon>Nitrobacteraceae</taxon>
        <taxon>Rhodopseudomonas</taxon>
    </lineage>
</organism>
<accession>A0ABU0C8E8</accession>
<keyword evidence="3" id="KW-1185">Reference proteome</keyword>
<sequence length="405" mass="44982">MSTAQSLELVVKSEPEDQAEPLAPTTAPALEATIVEGAAALLSLTSDWQRLIDASPRGRIFQTPQHLAIWAEHFASDPRVGFKCVVVRRNGKVALIWPLAFWKIGPLRLAQTAGAPVAQYEDILLEHNEEAASLFAPALAEVERAGIDLILMERVRADSALASVLPPQVEALSEEDAAPFVDLSSGDVEKVLASRKGKVKRHQRKRIAALAEEGELRLEVAPDGPTTRQWLREATEMKRAWLTEKGLLSRAFLDERTNQCLEAFAERHGGADVETGMTASRLTVGGRPAATEIAYRLGGDYLLFLGAFAPEYGRFGPGNVLTEMVLRWCVQNGVTRYDMLPPRYRNKHEWETGEVVVHDFGVPLSWRGQFYLRAVLGYGKPRLKRLYYALPLPLRSRLANLMLRL</sequence>
<dbReference type="InterPro" id="IPR016181">
    <property type="entry name" value="Acyl_CoA_acyltransferase"/>
</dbReference>
<dbReference type="Proteomes" id="UP001230253">
    <property type="component" value="Unassembled WGS sequence"/>
</dbReference>
<dbReference type="Gene3D" id="3.40.630.30">
    <property type="match status" value="1"/>
</dbReference>
<dbReference type="RefSeq" id="WP_307154924.1">
    <property type="nucleotide sequence ID" value="NZ_JAUSUK010000002.1"/>
</dbReference>
<reference evidence="2 3" key="1">
    <citation type="submission" date="2023-07" db="EMBL/GenBank/DDBJ databases">
        <title>Genomic Encyclopedia of Type Strains, Phase IV (KMG-IV): sequencing the most valuable type-strain genomes for metagenomic binning, comparative biology and taxonomic classification.</title>
        <authorList>
            <person name="Goeker M."/>
        </authorList>
    </citation>
    <scope>NUCLEOTIDE SEQUENCE [LARGE SCALE GENOMIC DNA]</scope>
    <source>
        <strain evidence="2 3">DSM 11549</strain>
    </source>
</reference>
<name>A0ABU0C8E8_9BRAD</name>
<comment type="caution">
    <text evidence="2">The sequence shown here is derived from an EMBL/GenBank/DDBJ whole genome shotgun (WGS) entry which is preliminary data.</text>
</comment>
<feature type="domain" description="BioF2-like acetyltransferase" evidence="1">
    <location>
        <begin position="198"/>
        <end position="345"/>
    </location>
</feature>
<dbReference type="EMBL" id="JAUSUK010000002">
    <property type="protein sequence ID" value="MDQ0326793.1"/>
    <property type="molecule type" value="Genomic_DNA"/>
</dbReference>
<evidence type="ECO:0000313" key="3">
    <source>
        <dbReference type="Proteomes" id="UP001230253"/>
    </source>
</evidence>